<dbReference type="RefSeq" id="WP_207700858.1">
    <property type="nucleotide sequence ID" value="NZ_JAFREL020000001.1"/>
</dbReference>
<name>A0ABV0ELD2_9ENTE</name>
<proteinExistence type="predicted"/>
<gene>
    <name evidence="1" type="ORF">JZO67_000694</name>
</gene>
<sequence length="53" mass="6451">MSEKKEVKRIVEKYHKSIFELSENATIEEFKTVMKYVVEQTNLKQEDLRDMEK</sequence>
<comment type="caution">
    <text evidence="1">The sequence shown here is derived from an EMBL/GenBank/DDBJ whole genome shotgun (WGS) entry which is preliminary data.</text>
</comment>
<evidence type="ECO:0000313" key="1">
    <source>
        <dbReference type="EMBL" id="MEO1768755.1"/>
    </source>
</evidence>
<dbReference type="EMBL" id="JAFREL020000001">
    <property type="protein sequence ID" value="MEO1768755.1"/>
    <property type="molecule type" value="Genomic_DNA"/>
</dbReference>
<keyword evidence="2" id="KW-1185">Reference proteome</keyword>
<evidence type="ECO:0000313" key="2">
    <source>
        <dbReference type="Proteomes" id="UP000664357"/>
    </source>
</evidence>
<dbReference type="Proteomes" id="UP000664357">
    <property type="component" value="Unassembled WGS sequence"/>
</dbReference>
<protein>
    <submittedName>
        <fullName evidence="1">Uncharacterized protein</fullName>
    </submittedName>
</protein>
<accession>A0ABV0ELD2</accession>
<organism evidence="1 2">
    <name type="scientific">Candidatus Enterococcus ferrettii</name>
    <dbReference type="NCBI Taxonomy" id="2815324"/>
    <lineage>
        <taxon>Bacteria</taxon>
        <taxon>Bacillati</taxon>
        <taxon>Bacillota</taxon>
        <taxon>Bacilli</taxon>
        <taxon>Lactobacillales</taxon>
        <taxon>Enterococcaceae</taxon>
        <taxon>Enterococcus</taxon>
    </lineage>
</organism>
<reference evidence="1 2" key="1">
    <citation type="submission" date="2024-02" db="EMBL/GenBank/DDBJ databases">
        <title>The Genome Sequence of Enterococcus sp. DIV0159.</title>
        <authorList>
            <person name="Earl A."/>
            <person name="Manson A."/>
            <person name="Gilmore M."/>
            <person name="Sanders J."/>
            <person name="Shea T."/>
            <person name="Howe W."/>
            <person name="Livny J."/>
            <person name="Cuomo C."/>
            <person name="Neafsey D."/>
            <person name="Birren B."/>
        </authorList>
    </citation>
    <scope>NUCLEOTIDE SEQUENCE [LARGE SCALE GENOMIC DNA]</scope>
    <source>
        <strain evidence="1 2">665A</strain>
    </source>
</reference>